<comment type="similarity">
    <text evidence="2">Belongs to the HPPK family.</text>
</comment>
<accession>A0A2U0ULR2</accession>
<evidence type="ECO:0000313" key="14">
    <source>
        <dbReference type="EMBL" id="PVX58577.1"/>
    </source>
</evidence>
<name>A0A2U0ULR2_9BACT</name>
<keyword evidence="15" id="KW-1185">Reference proteome</keyword>
<comment type="function">
    <text evidence="10">Catalyzes the transfer of pyrophosphate from adenosine triphosphate (ATP) to 6-hydroxymethyl-7,8-dihydropterin, an enzymatic step in folate biosynthesis pathway.</text>
</comment>
<evidence type="ECO:0000256" key="12">
    <source>
        <dbReference type="ARBA" id="ARBA00033413"/>
    </source>
</evidence>
<keyword evidence="7 14" id="KW-0418">Kinase</keyword>
<dbReference type="RefSeq" id="WP_116615672.1">
    <property type="nucleotide sequence ID" value="NZ_QENY01000002.1"/>
</dbReference>
<dbReference type="EC" id="2.7.6.3" evidence="3"/>
<sequence>MDNSNQILLLSLGTNKEQVKHMNDAQKYINQVFTKVRYSKCIWTAPIGGGTNLYLNCLAVTSTALSYDKVEEITKDIERRMGRLPEDKRAHRVPIDIDILQLGQTIYHDKDWQRHYVKQLLSDIGL</sequence>
<evidence type="ECO:0000256" key="4">
    <source>
        <dbReference type="ARBA" id="ARBA00016218"/>
    </source>
</evidence>
<evidence type="ECO:0000313" key="15">
    <source>
        <dbReference type="Proteomes" id="UP000245870"/>
    </source>
</evidence>
<dbReference type="PANTHER" id="PTHR43071:SF1">
    <property type="entry name" value="2-AMINO-4-HYDROXY-6-HYDROXYMETHYLDIHYDROPTERIDINE PYROPHOSPHOKINASE"/>
    <property type="match status" value="1"/>
</dbReference>
<dbReference type="Gene3D" id="3.30.70.560">
    <property type="entry name" value="7,8-Dihydro-6-hydroxymethylpterin-pyrophosphokinase HPPK"/>
    <property type="match status" value="1"/>
</dbReference>
<evidence type="ECO:0000256" key="1">
    <source>
        <dbReference type="ARBA" id="ARBA00005051"/>
    </source>
</evidence>
<keyword evidence="9" id="KW-0289">Folate biosynthesis</keyword>
<dbReference type="Proteomes" id="UP000245870">
    <property type="component" value="Unassembled WGS sequence"/>
</dbReference>
<dbReference type="OrthoDB" id="1082296at2"/>
<keyword evidence="6" id="KW-0547">Nucleotide-binding</keyword>
<evidence type="ECO:0000256" key="6">
    <source>
        <dbReference type="ARBA" id="ARBA00022741"/>
    </source>
</evidence>
<proteinExistence type="inferred from homology"/>
<evidence type="ECO:0000256" key="5">
    <source>
        <dbReference type="ARBA" id="ARBA00022679"/>
    </source>
</evidence>
<protein>
    <recommendedName>
        <fullName evidence="4">2-amino-4-hydroxy-6-hydroxymethyldihydropteridine pyrophosphokinase</fullName>
        <ecNumber evidence="3">2.7.6.3</ecNumber>
    </recommendedName>
    <alternativeName>
        <fullName evidence="11">6-hydroxymethyl-7,8-dihydropterin pyrophosphokinase</fullName>
    </alternativeName>
    <alternativeName>
        <fullName evidence="12">7,8-dihydro-6-hydroxymethylpterin-pyrophosphokinase</fullName>
    </alternativeName>
</protein>
<evidence type="ECO:0000256" key="8">
    <source>
        <dbReference type="ARBA" id="ARBA00022840"/>
    </source>
</evidence>
<comment type="pathway">
    <text evidence="1">Cofactor biosynthesis; tetrahydrofolate biosynthesis; 2-amino-4-hydroxy-6-hydroxymethyl-7,8-dihydropteridine diphosphate from 7,8-dihydroneopterin triphosphate: step 4/4.</text>
</comment>
<evidence type="ECO:0000256" key="10">
    <source>
        <dbReference type="ARBA" id="ARBA00029409"/>
    </source>
</evidence>
<dbReference type="AlphaFoldDB" id="A0A2U0ULR2"/>
<dbReference type="SUPFAM" id="SSF55083">
    <property type="entry name" value="6-hydroxymethyl-7,8-dihydropterin pyrophosphokinase, HPPK"/>
    <property type="match status" value="1"/>
</dbReference>
<dbReference type="InterPro" id="IPR000550">
    <property type="entry name" value="Hppk"/>
</dbReference>
<gene>
    <name evidence="14" type="ORF">C7379_10295</name>
</gene>
<feature type="domain" description="7,8-dihydro-6-hydroxymethylpterin-pyrophosphokinase" evidence="13">
    <location>
        <begin position="10"/>
        <end position="124"/>
    </location>
</feature>
<keyword evidence="8" id="KW-0067">ATP-binding</keyword>
<dbReference type="Pfam" id="PF01288">
    <property type="entry name" value="HPPK"/>
    <property type="match status" value="1"/>
</dbReference>
<evidence type="ECO:0000256" key="7">
    <source>
        <dbReference type="ARBA" id="ARBA00022777"/>
    </source>
</evidence>
<evidence type="ECO:0000256" key="3">
    <source>
        <dbReference type="ARBA" id="ARBA00013253"/>
    </source>
</evidence>
<comment type="caution">
    <text evidence="14">The sequence shown here is derived from an EMBL/GenBank/DDBJ whole genome shotgun (WGS) entry which is preliminary data.</text>
</comment>
<evidence type="ECO:0000259" key="13">
    <source>
        <dbReference type="Pfam" id="PF01288"/>
    </source>
</evidence>
<dbReference type="GO" id="GO:0003848">
    <property type="term" value="F:2-amino-4-hydroxy-6-hydroxymethyldihydropteridine diphosphokinase activity"/>
    <property type="evidence" value="ECO:0007669"/>
    <property type="project" value="UniProtKB-EC"/>
</dbReference>
<dbReference type="InterPro" id="IPR035907">
    <property type="entry name" value="Hppk_sf"/>
</dbReference>
<dbReference type="EMBL" id="QENY01000002">
    <property type="protein sequence ID" value="PVX58577.1"/>
    <property type="molecule type" value="Genomic_DNA"/>
</dbReference>
<evidence type="ECO:0000256" key="2">
    <source>
        <dbReference type="ARBA" id="ARBA00005810"/>
    </source>
</evidence>
<keyword evidence="5" id="KW-0808">Transferase</keyword>
<organism evidence="14 15">
    <name type="scientific">Hallella colorans</name>
    <dbReference type="NCBI Taxonomy" id="1703337"/>
    <lineage>
        <taxon>Bacteria</taxon>
        <taxon>Pseudomonadati</taxon>
        <taxon>Bacteroidota</taxon>
        <taxon>Bacteroidia</taxon>
        <taxon>Bacteroidales</taxon>
        <taxon>Prevotellaceae</taxon>
        <taxon>Hallella</taxon>
    </lineage>
</organism>
<reference evidence="14 15" key="1">
    <citation type="submission" date="2018-05" db="EMBL/GenBank/DDBJ databases">
        <title>Genomic Encyclopedia of Type Strains, Phase IV (KMG-IV): sequencing the most valuable type-strain genomes for metagenomic binning, comparative biology and taxonomic classification.</title>
        <authorList>
            <person name="Goeker M."/>
        </authorList>
    </citation>
    <scope>NUCLEOTIDE SEQUENCE [LARGE SCALE GENOMIC DNA]</scope>
    <source>
        <strain evidence="14 15">DSM 100333</strain>
    </source>
</reference>
<dbReference type="GO" id="GO:0005524">
    <property type="term" value="F:ATP binding"/>
    <property type="evidence" value="ECO:0007669"/>
    <property type="project" value="UniProtKB-KW"/>
</dbReference>
<dbReference type="GO" id="GO:0016301">
    <property type="term" value="F:kinase activity"/>
    <property type="evidence" value="ECO:0007669"/>
    <property type="project" value="UniProtKB-KW"/>
</dbReference>
<dbReference type="PANTHER" id="PTHR43071">
    <property type="entry name" value="2-AMINO-4-HYDROXY-6-HYDROXYMETHYLDIHYDROPTERIDINE PYROPHOSPHOKINASE"/>
    <property type="match status" value="1"/>
</dbReference>
<dbReference type="UniPathway" id="UPA00077">
    <property type="reaction ID" value="UER00155"/>
</dbReference>
<dbReference type="GO" id="GO:0046654">
    <property type="term" value="P:tetrahydrofolate biosynthetic process"/>
    <property type="evidence" value="ECO:0007669"/>
    <property type="project" value="UniProtKB-UniPathway"/>
</dbReference>
<dbReference type="GO" id="GO:0046656">
    <property type="term" value="P:folic acid biosynthetic process"/>
    <property type="evidence" value="ECO:0007669"/>
    <property type="project" value="UniProtKB-KW"/>
</dbReference>
<evidence type="ECO:0000256" key="9">
    <source>
        <dbReference type="ARBA" id="ARBA00022909"/>
    </source>
</evidence>
<evidence type="ECO:0000256" key="11">
    <source>
        <dbReference type="ARBA" id="ARBA00029766"/>
    </source>
</evidence>